<evidence type="ECO:0000259" key="1">
    <source>
        <dbReference type="Pfam" id="PF02627"/>
    </source>
</evidence>
<dbReference type="GO" id="GO:0051920">
    <property type="term" value="F:peroxiredoxin activity"/>
    <property type="evidence" value="ECO:0007669"/>
    <property type="project" value="InterPro"/>
</dbReference>
<protein>
    <submittedName>
        <fullName evidence="2">Carboxymuconolactone decarboxylase family protein</fullName>
    </submittedName>
</protein>
<dbReference type="InterPro" id="IPR003779">
    <property type="entry name" value="CMD-like"/>
</dbReference>
<dbReference type="AlphaFoldDB" id="A0A345PBR6"/>
<dbReference type="NCBIfam" id="TIGR00778">
    <property type="entry name" value="ahpD_dom"/>
    <property type="match status" value="1"/>
</dbReference>
<feature type="domain" description="Carboxymuconolactone decarboxylase-like" evidence="1">
    <location>
        <begin position="21"/>
        <end position="84"/>
    </location>
</feature>
<evidence type="ECO:0000313" key="3">
    <source>
        <dbReference type="Proteomes" id="UP000253940"/>
    </source>
</evidence>
<dbReference type="PANTHER" id="PTHR34846">
    <property type="entry name" value="4-CARBOXYMUCONOLACTONE DECARBOXYLASE FAMILY PROTEIN (AFU_ORTHOLOGUE AFUA_6G11590)"/>
    <property type="match status" value="1"/>
</dbReference>
<dbReference type="KEGG" id="mbah:HYN46_14695"/>
<reference evidence="2 3" key="1">
    <citation type="submission" date="2018-07" db="EMBL/GenBank/DDBJ databases">
        <title>Genome sequencing of Moraxellaceae gen. HYN0046.</title>
        <authorList>
            <person name="Kim M."/>
            <person name="Yi H."/>
        </authorList>
    </citation>
    <scope>NUCLEOTIDE SEQUENCE [LARGE SCALE GENOMIC DNA]</scope>
    <source>
        <strain evidence="2 3">HYN0046</strain>
    </source>
</reference>
<dbReference type="SUPFAM" id="SSF69118">
    <property type="entry name" value="AhpD-like"/>
    <property type="match status" value="1"/>
</dbReference>
<accession>A0A345PBR6</accession>
<sequence>MYQGVAQLDNLVTQQLEQAGIKEGFAHLLRLRASQLNQCAYCVRLHGKDAEDSGESRDRINVLPAWRETGYFTVKERAALALIEAVTLISVGQVPDAVYDEAANVLSQAEVAAIEWLGVVINAWNRIAISSRYPVKP</sequence>
<gene>
    <name evidence="2" type="ORF">HYN46_14695</name>
</gene>
<organism evidence="2 3">
    <name type="scientific">Aquirhabdus parva</name>
    <dbReference type="NCBI Taxonomy" id="2283318"/>
    <lineage>
        <taxon>Bacteria</taxon>
        <taxon>Pseudomonadati</taxon>
        <taxon>Pseudomonadota</taxon>
        <taxon>Gammaproteobacteria</taxon>
        <taxon>Moraxellales</taxon>
        <taxon>Moraxellaceae</taxon>
        <taxon>Aquirhabdus</taxon>
    </lineage>
</organism>
<dbReference type="Pfam" id="PF02627">
    <property type="entry name" value="CMD"/>
    <property type="match status" value="1"/>
</dbReference>
<evidence type="ECO:0000313" key="2">
    <source>
        <dbReference type="EMBL" id="AXI04725.1"/>
    </source>
</evidence>
<dbReference type="Gene3D" id="1.20.1290.10">
    <property type="entry name" value="AhpD-like"/>
    <property type="match status" value="1"/>
</dbReference>
<keyword evidence="3" id="KW-1185">Reference proteome</keyword>
<dbReference type="OrthoDB" id="9801997at2"/>
<dbReference type="InterPro" id="IPR004675">
    <property type="entry name" value="AhpD_core"/>
</dbReference>
<dbReference type="Proteomes" id="UP000253940">
    <property type="component" value="Chromosome"/>
</dbReference>
<proteinExistence type="predicted"/>
<name>A0A345PBR6_9GAMM</name>
<dbReference type="PANTHER" id="PTHR34846:SF10">
    <property type="entry name" value="CYTOPLASMIC PROTEIN"/>
    <property type="match status" value="1"/>
</dbReference>
<dbReference type="InterPro" id="IPR029032">
    <property type="entry name" value="AhpD-like"/>
</dbReference>
<dbReference type="EMBL" id="CP031222">
    <property type="protein sequence ID" value="AXI04725.1"/>
    <property type="molecule type" value="Genomic_DNA"/>
</dbReference>